<evidence type="ECO:0000313" key="2">
    <source>
        <dbReference type="Proteomes" id="UP001652397"/>
    </source>
</evidence>
<comment type="caution">
    <text evidence="1">The sequence shown here is derived from an EMBL/GenBank/DDBJ whole genome shotgun (WGS) entry which is preliminary data.</text>
</comment>
<accession>A0ABT2U5F3</accession>
<dbReference type="RefSeq" id="WP_147574248.1">
    <property type="nucleotide sequence ID" value="NZ_JAOQJE010000008.1"/>
</dbReference>
<sequence>MKTENEHVIHEVPFPAGQIVVTRRIAGELNSLVIGHLFSRHLHCDWGELCEEDWKMNDAAVRNGERLLSSYQAAGQKVFIITEWDRSVTTILFADEY</sequence>
<dbReference type="Proteomes" id="UP001652397">
    <property type="component" value="Unassembled WGS sequence"/>
</dbReference>
<keyword evidence="2" id="KW-1185">Reference proteome</keyword>
<organism evidence="1 2">
    <name type="scientific">Agathobaculum ammoniilyticum</name>
    <dbReference type="NCBI Taxonomy" id="2981778"/>
    <lineage>
        <taxon>Bacteria</taxon>
        <taxon>Bacillati</taxon>
        <taxon>Bacillota</taxon>
        <taxon>Clostridia</taxon>
        <taxon>Eubacteriales</taxon>
        <taxon>Butyricicoccaceae</taxon>
        <taxon>Agathobaculum</taxon>
    </lineage>
</organism>
<evidence type="ECO:0000313" key="1">
    <source>
        <dbReference type="EMBL" id="MCU6789456.1"/>
    </source>
</evidence>
<protein>
    <recommendedName>
        <fullName evidence="3">Type I restriction endonuclease subunit M</fullName>
    </recommendedName>
</protein>
<gene>
    <name evidence="1" type="ORF">OCV66_10205</name>
</gene>
<dbReference type="EMBL" id="JAOQJE010000008">
    <property type="protein sequence ID" value="MCU6789456.1"/>
    <property type="molecule type" value="Genomic_DNA"/>
</dbReference>
<name>A0ABT2U5F3_9FIRM</name>
<proteinExistence type="predicted"/>
<evidence type="ECO:0008006" key="3">
    <source>
        <dbReference type="Google" id="ProtNLM"/>
    </source>
</evidence>
<reference evidence="1 2" key="1">
    <citation type="journal article" date="2021" name="ISME Commun">
        <title>Automated analysis of genomic sequences facilitates high-throughput and comprehensive description of bacteria.</title>
        <authorList>
            <person name="Hitch T.C.A."/>
        </authorList>
    </citation>
    <scope>NUCLEOTIDE SEQUENCE [LARGE SCALE GENOMIC DNA]</scope>
    <source>
        <strain evidence="1 2">Sanger_34</strain>
    </source>
</reference>